<comment type="caution">
    <text evidence="1">The sequence shown here is derived from an EMBL/GenBank/DDBJ whole genome shotgun (WGS) entry which is preliminary data.</text>
</comment>
<dbReference type="EMBL" id="BABS01000003">
    <property type="protein sequence ID" value="GAA07191.1"/>
    <property type="molecule type" value="Genomic_DNA"/>
</dbReference>
<name>F7V9Z6_9PROT</name>
<gene>
    <name evidence="1" type="ORF">ATPR_0195</name>
</gene>
<evidence type="ECO:0000313" key="2">
    <source>
        <dbReference type="Proteomes" id="UP000004319"/>
    </source>
</evidence>
<protein>
    <submittedName>
        <fullName evidence="1">Uncharacterized protein</fullName>
    </submittedName>
</protein>
<sequence>MIAIENGRNLLVHRHISLQASCWQLCEIGLFSTWHGDWFFEGGGFFFSIQWDILKFSRRHAVLVSRCLRMNLQNLSVHISRMSVLPSQHRGLGESILSFPACGLKCG</sequence>
<organism evidence="1 2">
    <name type="scientific">Acetobacter tropicalis NBRC 101654</name>
    <dbReference type="NCBI Taxonomy" id="749388"/>
    <lineage>
        <taxon>Bacteria</taxon>
        <taxon>Pseudomonadati</taxon>
        <taxon>Pseudomonadota</taxon>
        <taxon>Alphaproteobacteria</taxon>
        <taxon>Acetobacterales</taxon>
        <taxon>Acetobacteraceae</taxon>
        <taxon>Acetobacter</taxon>
    </lineage>
</organism>
<reference evidence="1 2" key="1">
    <citation type="journal article" date="2011" name="Biochem. Biophys. Res. Commun.">
        <title>Increased number of Arginine-based salt bridges contributes to the thermotolerance of thermotolerant acetic acid bacteria, Acetobacter tropicalis SKU1100.</title>
        <authorList>
            <person name="Matsutani M."/>
            <person name="Hirakawa H."/>
            <person name="Nishikura M."/>
            <person name="Soemphol W."/>
            <person name="Ali I.A.I."/>
            <person name="Yakushi T."/>
            <person name="Matsushita K."/>
        </authorList>
    </citation>
    <scope>NUCLEOTIDE SEQUENCE [LARGE SCALE GENOMIC DNA]</scope>
    <source>
        <strain evidence="1 2">NBRC 101654</strain>
    </source>
</reference>
<evidence type="ECO:0000313" key="1">
    <source>
        <dbReference type="EMBL" id="GAA07191.1"/>
    </source>
</evidence>
<dbReference type="AlphaFoldDB" id="F7V9Z6"/>
<dbReference type="Proteomes" id="UP000004319">
    <property type="component" value="Unassembled WGS sequence"/>
</dbReference>
<proteinExistence type="predicted"/>
<accession>F7V9Z6</accession>